<keyword evidence="2" id="KW-1185">Reference proteome</keyword>
<dbReference type="Pfam" id="PF11958">
    <property type="entry name" value="DUF3472"/>
    <property type="match status" value="1"/>
</dbReference>
<organism evidence="1 2">
    <name type="scientific">Caligus rogercresseyi</name>
    <name type="common">Sea louse</name>
    <dbReference type="NCBI Taxonomy" id="217165"/>
    <lineage>
        <taxon>Eukaryota</taxon>
        <taxon>Metazoa</taxon>
        <taxon>Ecdysozoa</taxon>
        <taxon>Arthropoda</taxon>
        <taxon>Crustacea</taxon>
        <taxon>Multicrustacea</taxon>
        <taxon>Hexanauplia</taxon>
        <taxon>Copepoda</taxon>
        <taxon>Siphonostomatoida</taxon>
        <taxon>Caligidae</taxon>
        <taxon>Caligus</taxon>
    </lineage>
</organism>
<evidence type="ECO:0000313" key="1">
    <source>
        <dbReference type="EMBL" id="QQP34621.1"/>
    </source>
</evidence>
<reference evidence="2" key="1">
    <citation type="submission" date="2021-01" db="EMBL/GenBank/DDBJ databases">
        <title>Caligus Genome Assembly.</title>
        <authorList>
            <person name="Gallardo-Escarate C."/>
        </authorList>
    </citation>
    <scope>NUCLEOTIDE SEQUENCE [LARGE SCALE GENOMIC DNA]</scope>
</reference>
<feature type="non-terminal residue" evidence="1">
    <location>
        <position position="1"/>
    </location>
</feature>
<dbReference type="InterPro" id="IPR021862">
    <property type="entry name" value="DUF3472"/>
</dbReference>
<accession>A0A7T8GNB2</accession>
<name>A0A7T8GNB2_CALRO</name>
<dbReference type="EMBL" id="CP045906">
    <property type="protein sequence ID" value="QQP34621.1"/>
    <property type="molecule type" value="Genomic_DNA"/>
</dbReference>
<dbReference type="AlphaFoldDB" id="A0A7T8GNB2"/>
<dbReference type="OrthoDB" id="6338748at2759"/>
<feature type="non-terminal residue" evidence="1">
    <location>
        <position position="73"/>
    </location>
</feature>
<dbReference type="Proteomes" id="UP000595437">
    <property type="component" value="Chromosome 17"/>
</dbReference>
<proteinExistence type="predicted"/>
<sequence>NKALEEQRWELIETDDHENYEAKPATSCHLRYEIVDPYFNNRDEWKLSCSVKVKSSTECTYFCVVGWSPGGYA</sequence>
<gene>
    <name evidence="1" type="ORF">FKW44_022570</name>
</gene>
<protein>
    <submittedName>
        <fullName evidence="1">Uncharacterized protein</fullName>
    </submittedName>
</protein>
<evidence type="ECO:0000313" key="2">
    <source>
        <dbReference type="Proteomes" id="UP000595437"/>
    </source>
</evidence>